<dbReference type="Gene3D" id="3.50.50.60">
    <property type="entry name" value="FAD/NAD(P)-binding domain"/>
    <property type="match status" value="1"/>
</dbReference>
<name>A0ABT1DAX3_9PROT</name>
<feature type="domain" description="FAD dependent oxidoreductase" evidence="2">
    <location>
        <begin position="46"/>
        <end position="396"/>
    </location>
</feature>
<organism evidence="3 4">
    <name type="scientific">Siccirubricoccus soli</name>
    <dbReference type="NCBI Taxonomy" id="2899147"/>
    <lineage>
        <taxon>Bacteria</taxon>
        <taxon>Pseudomonadati</taxon>
        <taxon>Pseudomonadota</taxon>
        <taxon>Alphaproteobacteria</taxon>
        <taxon>Acetobacterales</taxon>
        <taxon>Roseomonadaceae</taxon>
        <taxon>Siccirubricoccus</taxon>
    </lineage>
</organism>
<comment type="caution">
    <text evidence="3">The sequence shown here is derived from an EMBL/GenBank/DDBJ whole genome shotgun (WGS) entry which is preliminary data.</text>
</comment>
<dbReference type="Gene3D" id="3.30.9.10">
    <property type="entry name" value="D-Amino Acid Oxidase, subunit A, domain 2"/>
    <property type="match status" value="1"/>
</dbReference>
<dbReference type="Proteomes" id="UP001523392">
    <property type="component" value="Unassembled WGS sequence"/>
</dbReference>
<dbReference type="PANTHER" id="PTHR13847">
    <property type="entry name" value="SARCOSINE DEHYDROGENASE-RELATED"/>
    <property type="match status" value="1"/>
</dbReference>
<gene>
    <name evidence="3" type="ORF">JYK14_19800</name>
</gene>
<keyword evidence="4" id="KW-1185">Reference proteome</keyword>
<dbReference type="InterPro" id="IPR036188">
    <property type="entry name" value="FAD/NAD-bd_sf"/>
</dbReference>
<dbReference type="SUPFAM" id="SSF51905">
    <property type="entry name" value="FAD/NAD(P)-binding domain"/>
    <property type="match status" value="1"/>
</dbReference>
<protein>
    <submittedName>
        <fullName evidence="3">FAD-binding oxidoreductase</fullName>
    </submittedName>
</protein>
<dbReference type="RefSeq" id="WP_252955019.1">
    <property type="nucleotide sequence ID" value="NZ_JAFIRR010000127.1"/>
</dbReference>
<sequence length="440" mass="47352">MTQAPLRRKLPFMPGYTPRPLPRSLYAATAIPAPPTPPLDGDATADVAIIGGGFTGLSTALHLAERGVAVTLIEANEPGWGASGRNGGQVNPGLKHTPDEIEAKHGELGRRMVAFSHAAPDYVFDLVRRFQIRCAARQGGTLRAAIGRKPAEELRRLQKVYEERGHPTRLLEGAALREATGTDFYTLGLLDPRGGDLNPLSYARGLAGAAMALGARIHGGTPALALRPGKDGWEIATPKGRLRAGQVLLATNGYTDSLWPGLARSLVPLYSSVRASAPIPQKLAASIVPFRGSVYETGRVTVYYRVDDGNRLVIGSRGPQRDLTSPEPVAYLVAHAELLWPQLKGIEWAEAWNGQLAYTEDHTPHVHVLAPGLYAAYGYNGRGVAMASHMGKALAGLLTEGEAGFDMPITPMQPIAFHRFWKLGVWSEIARMRVLDKLGL</sequence>
<dbReference type="InterPro" id="IPR006076">
    <property type="entry name" value="FAD-dep_OxRdtase"/>
</dbReference>
<reference evidence="3 4" key="1">
    <citation type="submission" date="2021-12" db="EMBL/GenBank/DDBJ databases">
        <title>Siccirubricoccus leaddurans sp. nov., a high concentration Zn2+ tolerance bacterium.</title>
        <authorList>
            <person name="Cao Y."/>
        </authorList>
    </citation>
    <scope>NUCLEOTIDE SEQUENCE [LARGE SCALE GENOMIC DNA]</scope>
    <source>
        <strain evidence="3 4">KC 17139</strain>
    </source>
</reference>
<proteinExistence type="predicted"/>
<evidence type="ECO:0000313" key="3">
    <source>
        <dbReference type="EMBL" id="MCO6418390.1"/>
    </source>
</evidence>
<evidence type="ECO:0000313" key="4">
    <source>
        <dbReference type="Proteomes" id="UP001523392"/>
    </source>
</evidence>
<evidence type="ECO:0000256" key="1">
    <source>
        <dbReference type="ARBA" id="ARBA00023002"/>
    </source>
</evidence>
<keyword evidence="1" id="KW-0560">Oxidoreductase</keyword>
<evidence type="ECO:0000259" key="2">
    <source>
        <dbReference type="Pfam" id="PF01266"/>
    </source>
</evidence>
<dbReference type="PANTHER" id="PTHR13847:SF281">
    <property type="entry name" value="FAD DEPENDENT OXIDOREDUCTASE DOMAIN-CONTAINING PROTEIN"/>
    <property type="match status" value="1"/>
</dbReference>
<accession>A0ABT1DAX3</accession>
<dbReference type="EMBL" id="JAFIRR010000127">
    <property type="protein sequence ID" value="MCO6418390.1"/>
    <property type="molecule type" value="Genomic_DNA"/>
</dbReference>
<dbReference type="Pfam" id="PF01266">
    <property type="entry name" value="DAO"/>
    <property type="match status" value="1"/>
</dbReference>